<evidence type="ECO:0000313" key="2">
    <source>
        <dbReference type="Proteomes" id="UP000481033"/>
    </source>
</evidence>
<evidence type="ECO:0000313" key="1">
    <source>
        <dbReference type="EMBL" id="NEZ59544.1"/>
    </source>
</evidence>
<reference evidence="1 2" key="1">
    <citation type="journal article" date="2020" name="Microb. Ecol.">
        <title>Ecogenomics of the Marine Benthic Filamentous Cyanobacterium Adonisia.</title>
        <authorList>
            <person name="Walter J.M."/>
            <person name="Coutinho F.H."/>
            <person name="Leomil L."/>
            <person name="Hargreaves P.I."/>
            <person name="Campeao M.E."/>
            <person name="Vieira V.V."/>
            <person name="Silva B.S."/>
            <person name="Fistarol G.O."/>
            <person name="Salomon P.S."/>
            <person name="Sawabe T."/>
            <person name="Mino S."/>
            <person name="Hosokawa M."/>
            <person name="Miyashita H."/>
            <person name="Maruyama F."/>
            <person name="van Verk M.C."/>
            <person name="Dutilh B.E."/>
            <person name="Thompson C.C."/>
            <person name="Thompson F.L."/>
        </authorList>
    </citation>
    <scope>NUCLEOTIDE SEQUENCE [LARGE SCALE GENOMIC DNA]</scope>
    <source>
        <strain evidence="1 2">CCMR0081</strain>
    </source>
</reference>
<sequence>MLGWTTTLYFAKQRQANQQQAWLWWHGAQASQLHNQAESIRDDVLQQTFAFRRYLENTLIGKNSNQTDVAQAEQWLGRLQALYQSLEQLSNQLSPPFITDSLPLALQFIVTHWQQTHPGLIVQLKNSPSWTDSSLNNNQIILSITIRILELLPNGDDSDEQRLDIALDHQQNSRTLTLTHRGGQPQNAKSLDVKKITHLKEIFHTLTSGKLDVSNQGNSVTCQLSWQDQENG</sequence>
<organism evidence="1 2">
    <name type="scientific">Adonisia turfae CCMR0081</name>
    <dbReference type="NCBI Taxonomy" id="2292702"/>
    <lineage>
        <taxon>Bacteria</taxon>
        <taxon>Bacillati</taxon>
        <taxon>Cyanobacteriota</taxon>
        <taxon>Adonisia</taxon>
        <taxon>Adonisia turfae</taxon>
    </lineage>
</organism>
<evidence type="ECO:0008006" key="3">
    <source>
        <dbReference type="Google" id="ProtNLM"/>
    </source>
</evidence>
<protein>
    <recommendedName>
        <fullName evidence="3">Signal transduction histidine kinase subgroup 3 dimerisation and phosphoacceptor domain-containing protein</fullName>
    </recommendedName>
</protein>
<dbReference type="AlphaFoldDB" id="A0A6M0RTE8"/>
<accession>A0A6M0RTE8</accession>
<proteinExistence type="predicted"/>
<gene>
    <name evidence="1" type="ORF">DXZ20_28655</name>
</gene>
<dbReference type="Proteomes" id="UP000481033">
    <property type="component" value="Unassembled WGS sequence"/>
</dbReference>
<name>A0A6M0RTE8_9CYAN</name>
<comment type="caution">
    <text evidence="1">The sequence shown here is derived from an EMBL/GenBank/DDBJ whole genome shotgun (WGS) entry which is preliminary data.</text>
</comment>
<dbReference type="RefSeq" id="WP_163659652.1">
    <property type="nucleotide sequence ID" value="NZ_QXHD01000004.1"/>
</dbReference>
<keyword evidence="2" id="KW-1185">Reference proteome</keyword>
<dbReference type="EMBL" id="QXHD01000004">
    <property type="protein sequence ID" value="NEZ59544.1"/>
    <property type="molecule type" value="Genomic_DNA"/>
</dbReference>